<name>A0ABX1E6X1_9PROT</name>
<keyword evidence="3" id="KW-0288">FMN</keyword>
<keyword evidence="4" id="KW-0560">Oxidoreductase</keyword>
<dbReference type="Gene3D" id="3.20.20.70">
    <property type="entry name" value="Aldolase class I"/>
    <property type="match status" value="1"/>
</dbReference>
<dbReference type="RefSeq" id="WP_168030672.1">
    <property type="nucleotide sequence ID" value="NZ_JAAVNE010000016.1"/>
</dbReference>
<dbReference type="InterPro" id="IPR013785">
    <property type="entry name" value="Aldolase_TIM"/>
</dbReference>
<dbReference type="PANTHER" id="PTHR10578:SF107">
    <property type="entry name" value="2-HYDROXYACID OXIDASE 1"/>
    <property type="match status" value="1"/>
</dbReference>
<gene>
    <name evidence="7" type="ORF">HEQ75_11855</name>
</gene>
<dbReference type="PROSITE" id="PS51349">
    <property type="entry name" value="FMN_HYDROXY_ACID_DH_2"/>
    <property type="match status" value="1"/>
</dbReference>
<evidence type="ECO:0000256" key="2">
    <source>
        <dbReference type="ARBA" id="ARBA00022630"/>
    </source>
</evidence>
<sequence length="365" mass="38648">MYAAPAIPPGTVTLDDYEAAARQRLDPRIWAYLAGGGADEVTLAANRAAFAGLRLTGRVLRDLRQAHTRLALFGQAMDHPILLAPVAFHRLVHPDGERATAFGAAAIRATLVVSTQSSTAVEEVAAAGQGPLWFQLYIQHDRPFTEALLRRAEAAGCQAIVLTVDAPVGLRNREQRAGFALPPGVEAVHLRGLPPPPPNRADRAESEVFRGLLDGAPRWADVAWLRRLTRLPLLLKGIMAPDDARRAIEAGADGLIVSNHGGRALDTMPAAIEALPRIAAAVAGRVPVLVDGGIRRGTDVLKAIALGASAVLIGRPYIHGLAVGGPVGLAHVVKILRTELEIAMALTGCATLAEIDRGVFWDEAQ</sequence>
<proteinExistence type="inferred from homology"/>
<dbReference type="InterPro" id="IPR000262">
    <property type="entry name" value="FMN-dep_DH"/>
</dbReference>
<dbReference type="Pfam" id="PF01070">
    <property type="entry name" value="FMN_dh"/>
    <property type="match status" value="1"/>
</dbReference>
<accession>A0ABX1E6X1</accession>
<evidence type="ECO:0000256" key="1">
    <source>
        <dbReference type="ARBA" id="ARBA00001917"/>
    </source>
</evidence>
<keyword evidence="8" id="KW-1185">Reference proteome</keyword>
<protein>
    <submittedName>
        <fullName evidence="7">Alpha-hydroxy-acid oxidizing protein</fullName>
    </submittedName>
</protein>
<reference evidence="7 8" key="1">
    <citation type="submission" date="2020-03" db="EMBL/GenBank/DDBJ databases">
        <title>Roseomonas selenitidurans sp. nov. isolated from urban soil.</title>
        <authorList>
            <person name="Liu H."/>
        </authorList>
    </citation>
    <scope>NUCLEOTIDE SEQUENCE [LARGE SCALE GENOMIC DNA]</scope>
    <source>
        <strain evidence="7 8">BU-1</strain>
    </source>
</reference>
<dbReference type="PANTHER" id="PTHR10578">
    <property type="entry name" value="S -2-HYDROXY-ACID OXIDASE-RELATED"/>
    <property type="match status" value="1"/>
</dbReference>
<comment type="similarity">
    <text evidence="5">Belongs to the FMN-dependent alpha-hydroxy acid dehydrogenase family.</text>
</comment>
<evidence type="ECO:0000259" key="6">
    <source>
        <dbReference type="PROSITE" id="PS51349"/>
    </source>
</evidence>
<comment type="cofactor">
    <cofactor evidence="1">
        <name>FMN</name>
        <dbReference type="ChEBI" id="CHEBI:58210"/>
    </cofactor>
</comment>
<organism evidence="7 8">
    <name type="scientific">Falsiroseomonas selenitidurans</name>
    <dbReference type="NCBI Taxonomy" id="2716335"/>
    <lineage>
        <taxon>Bacteria</taxon>
        <taxon>Pseudomonadati</taxon>
        <taxon>Pseudomonadota</taxon>
        <taxon>Alphaproteobacteria</taxon>
        <taxon>Acetobacterales</taxon>
        <taxon>Roseomonadaceae</taxon>
        <taxon>Falsiroseomonas</taxon>
    </lineage>
</organism>
<dbReference type="Proteomes" id="UP000787635">
    <property type="component" value="Unassembled WGS sequence"/>
</dbReference>
<keyword evidence="2" id="KW-0285">Flavoprotein</keyword>
<dbReference type="EMBL" id="JAAVNE010000016">
    <property type="protein sequence ID" value="NKC31553.1"/>
    <property type="molecule type" value="Genomic_DNA"/>
</dbReference>
<evidence type="ECO:0000256" key="3">
    <source>
        <dbReference type="ARBA" id="ARBA00022643"/>
    </source>
</evidence>
<evidence type="ECO:0000256" key="5">
    <source>
        <dbReference type="ARBA" id="ARBA00024042"/>
    </source>
</evidence>
<feature type="domain" description="FMN hydroxy acid dehydrogenase" evidence="6">
    <location>
        <begin position="6"/>
        <end position="365"/>
    </location>
</feature>
<dbReference type="SUPFAM" id="SSF51395">
    <property type="entry name" value="FMN-linked oxidoreductases"/>
    <property type="match status" value="1"/>
</dbReference>
<dbReference type="InterPro" id="IPR012133">
    <property type="entry name" value="Alpha-hydoxy_acid_DH_FMN"/>
</dbReference>
<dbReference type="InterPro" id="IPR037396">
    <property type="entry name" value="FMN_HAD"/>
</dbReference>
<dbReference type="PIRSF" id="PIRSF000138">
    <property type="entry name" value="Al-hdrx_acd_dh"/>
    <property type="match status" value="1"/>
</dbReference>
<evidence type="ECO:0000313" key="8">
    <source>
        <dbReference type="Proteomes" id="UP000787635"/>
    </source>
</evidence>
<evidence type="ECO:0000313" key="7">
    <source>
        <dbReference type="EMBL" id="NKC31553.1"/>
    </source>
</evidence>
<evidence type="ECO:0000256" key="4">
    <source>
        <dbReference type="ARBA" id="ARBA00023002"/>
    </source>
</evidence>
<dbReference type="CDD" id="cd02809">
    <property type="entry name" value="alpha_hydroxyacid_oxid_FMN"/>
    <property type="match status" value="1"/>
</dbReference>
<comment type="caution">
    <text evidence="7">The sequence shown here is derived from an EMBL/GenBank/DDBJ whole genome shotgun (WGS) entry which is preliminary data.</text>
</comment>